<dbReference type="SUPFAM" id="SSF53448">
    <property type="entry name" value="Nucleotide-diphospho-sugar transferases"/>
    <property type="match status" value="1"/>
</dbReference>
<evidence type="ECO:0000313" key="5">
    <source>
        <dbReference type="Proteomes" id="UP000326251"/>
    </source>
</evidence>
<proteinExistence type="predicted"/>
<dbReference type="AlphaFoldDB" id="A0A5J5E7U3"/>
<evidence type="ECO:0000256" key="2">
    <source>
        <dbReference type="ARBA" id="ARBA00022679"/>
    </source>
</evidence>
<dbReference type="CDD" id="cd00761">
    <property type="entry name" value="Glyco_tranf_GTA_type"/>
    <property type="match status" value="1"/>
</dbReference>
<feature type="domain" description="Glycosyltransferase 2-like" evidence="3">
    <location>
        <begin position="8"/>
        <end position="136"/>
    </location>
</feature>
<dbReference type="InterPro" id="IPR029044">
    <property type="entry name" value="Nucleotide-diphossugar_trans"/>
</dbReference>
<dbReference type="EMBL" id="RZUG01000010">
    <property type="protein sequence ID" value="KAA8825260.1"/>
    <property type="molecule type" value="Genomic_DNA"/>
</dbReference>
<keyword evidence="2 4" id="KW-0808">Transferase</keyword>
<dbReference type="GO" id="GO:0016757">
    <property type="term" value="F:glycosyltransferase activity"/>
    <property type="evidence" value="ECO:0007669"/>
    <property type="project" value="UniProtKB-KW"/>
</dbReference>
<name>A0A5J5E7U3_9BIFI</name>
<dbReference type="InterPro" id="IPR001173">
    <property type="entry name" value="Glyco_trans_2-like"/>
</dbReference>
<dbReference type="PANTHER" id="PTHR22916">
    <property type="entry name" value="GLYCOSYLTRANSFERASE"/>
    <property type="match status" value="1"/>
</dbReference>
<evidence type="ECO:0000259" key="3">
    <source>
        <dbReference type="Pfam" id="PF00535"/>
    </source>
</evidence>
<sequence>MKNDQLVSVIVPVYKVAKYLDRCINSIVKQNYNNLEIILVDDGSPDECPEKCDNWEKEDDRITVIHQSNHGLSSARNTGLDHMHGTYVAFVDSDDYIEKDYVSCMLQEALETNADMVVSSFLQDITDEQGVHEDKRIIDKCCGSPVETYDIVASGFIMAWNKLYRSDLWRNYRFPVGKIHEDELVFHHIFFNCNIVSTVSKPLYHYIYNKSSIMHHTYTIDALSREEAWIDRINYMLKFGCTKKLSNQIGSIFADLDFASTQLDLNAINTKNEIKKLALLLHLTNITNTHHISIGQKIACKLFILSPIKYLVFRKNINHIFHRQVLRP</sequence>
<reference evidence="4 5" key="1">
    <citation type="journal article" date="2019" name="Syst. Appl. Microbiol.">
        <title>Characterization of Bifidobacterium species in feaces of the Egyptian fruit bat: Description of B. vespertilionis sp. nov. and B. rousetti sp. nov.</title>
        <authorList>
            <person name="Modesto M."/>
            <person name="Satti M."/>
            <person name="Watanabe K."/>
            <person name="Puglisi E."/>
            <person name="Morelli L."/>
            <person name="Huang C.-H."/>
            <person name="Liou J.-S."/>
            <person name="Miyashita M."/>
            <person name="Tamura T."/>
            <person name="Saito S."/>
            <person name="Mori K."/>
            <person name="Huang L."/>
            <person name="Sciavilla P."/>
            <person name="Sandri C."/>
            <person name="Spiezio C."/>
            <person name="Vitali F."/>
            <person name="Cavalieri D."/>
            <person name="Perpetuini G."/>
            <person name="Tofalo R."/>
            <person name="Bonetti A."/>
            <person name="Arita M."/>
            <person name="Mattarelli P."/>
        </authorList>
    </citation>
    <scope>NUCLEOTIDE SEQUENCE [LARGE SCALE GENOMIC DNA]</scope>
    <source>
        <strain evidence="4 5">RST19</strain>
    </source>
</reference>
<dbReference type="RefSeq" id="WP_150335638.1">
    <property type="nucleotide sequence ID" value="NZ_RZUG01000010.1"/>
</dbReference>
<organism evidence="4 5">
    <name type="scientific">Bifidobacterium reuteri</name>
    <dbReference type="NCBI Taxonomy" id="983706"/>
    <lineage>
        <taxon>Bacteria</taxon>
        <taxon>Bacillati</taxon>
        <taxon>Actinomycetota</taxon>
        <taxon>Actinomycetes</taxon>
        <taxon>Bifidobacteriales</taxon>
        <taxon>Bifidobacteriaceae</taxon>
        <taxon>Bifidobacterium</taxon>
    </lineage>
</organism>
<dbReference type="PANTHER" id="PTHR22916:SF51">
    <property type="entry name" value="GLYCOSYLTRANSFERASE EPSH-RELATED"/>
    <property type="match status" value="1"/>
</dbReference>
<evidence type="ECO:0000256" key="1">
    <source>
        <dbReference type="ARBA" id="ARBA00022676"/>
    </source>
</evidence>
<dbReference type="Gene3D" id="3.90.550.10">
    <property type="entry name" value="Spore Coat Polysaccharide Biosynthesis Protein SpsA, Chain A"/>
    <property type="match status" value="1"/>
</dbReference>
<evidence type="ECO:0000313" key="4">
    <source>
        <dbReference type="EMBL" id="KAA8825260.1"/>
    </source>
</evidence>
<keyword evidence="1" id="KW-0328">Glycosyltransferase</keyword>
<dbReference type="Pfam" id="PF00535">
    <property type="entry name" value="Glycos_transf_2"/>
    <property type="match status" value="1"/>
</dbReference>
<protein>
    <submittedName>
        <fullName evidence="4">Glycosyltransferase family 2 protein</fullName>
    </submittedName>
</protein>
<gene>
    <name evidence="4" type="ORF">EMO92_06755</name>
</gene>
<comment type="caution">
    <text evidence="4">The sequence shown here is derived from an EMBL/GenBank/DDBJ whole genome shotgun (WGS) entry which is preliminary data.</text>
</comment>
<accession>A0A5J5E7U3</accession>
<dbReference type="Proteomes" id="UP000326251">
    <property type="component" value="Unassembled WGS sequence"/>
</dbReference>